<dbReference type="Proteomes" id="UP000182517">
    <property type="component" value="Chromosome"/>
</dbReference>
<evidence type="ECO:0000313" key="4">
    <source>
        <dbReference type="Proteomes" id="UP000182517"/>
    </source>
</evidence>
<dbReference type="AlphaFoldDB" id="A0A1L3GRN9"/>
<proteinExistence type="predicted"/>
<sequence>MTRILVSLGIVLILSISGCATTAGNSKAEKRQAILNMKNDVLTDLYKVKPDVRSQISKAPGYAVFSNANVYIIFASVGGGHGVVINNRTGKQTFMKMGEVGIGLGLGVKDFRAVFVFHDTETMNRFTEKGWAFGGQADAAAKASDKGAAVGGEAVIDNITIYQLTESGLALQATVTGTKYWKDDSLN</sequence>
<evidence type="ECO:0000259" key="2">
    <source>
        <dbReference type="Pfam" id="PF04366"/>
    </source>
</evidence>
<dbReference type="KEGG" id="pef:A7E78_12605"/>
<keyword evidence="4" id="KW-1185">Reference proteome</keyword>
<dbReference type="RefSeq" id="WP_072284637.1">
    <property type="nucleotide sequence ID" value="NZ_CP015519.1"/>
</dbReference>
<organism evidence="3 4">
    <name type="scientific">Syntrophotalea acetylenivorans</name>
    <dbReference type="NCBI Taxonomy" id="1842532"/>
    <lineage>
        <taxon>Bacteria</taxon>
        <taxon>Pseudomonadati</taxon>
        <taxon>Thermodesulfobacteriota</taxon>
        <taxon>Desulfuromonadia</taxon>
        <taxon>Desulfuromonadales</taxon>
        <taxon>Syntrophotaleaceae</taxon>
        <taxon>Syntrophotalea</taxon>
    </lineage>
</organism>
<dbReference type="InterPro" id="IPR007461">
    <property type="entry name" value="Ysc84_actin-binding"/>
</dbReference>
<gene>
    <name evidence="3" type="ORF">A7E78_12605</name>
</gene>
<evidence type="ECO:0000256" key="1">
    <source>
        <dbReference type="SAM" id="SignalP"/>
    </source>
</evidence>
<feature type="domain" description="Ysc84 actin-binding" evidence="2">
    <location>
        <begin position="99"/>
        <end position="187"/>
    </location>
</feature>
<feature type="chain" id="PRO_5012091916" description="Ysc84 actin-binding domain-containing protein" evidence="1">
    <location>
        <begin position="23"/>
        <end position="187"/>
    </location>
</feature>
<name>A0A1L3GRN9_9BACT</name>
<accession>A0A1L3GRN9</accession>
<feature type="signal peptide" evidence="1">
    <location>
        <begin position="1"/>
        <end position="22"/>
    </location>
</feature>
<evidence type="ECO:0000313" key="3">
    <source>
        <dbReference type="EMBL" id="APG28611.1"/>
    </source>
</evidence>
<reference evidence="3 4" key="1">
    <citation type="journal article" date="2017" name="Genome Announc.">
        <title>Complete Genome Sequences of Two Acetylene-Fermenting Pelobacter acetylenicus Strains.</title>
        <authorList>
            <person name="Sutton J.M."/>
            <person name="Baesman S.M."/>
            <person name="Fierst J.L."/>
            <person name="Poret-Peterson A.T."/>
            <person name="Oremland R.S."/>
            <person name="Dunlap D.S."/>
            <person name="Akob D.M."/>
        </authorList>
    </citation>
    <scope>NUCLEOTIDE SEQUENCE [LARGE SCALE GENOMIC DNA]</scope>
    <source>
        <strain evidence="3 4">SFB93</strain>
    </source>
</reference>
<keyword evidence="1" id="KW-0732">Signal</keyword>
<dbReference type="PROSITE" id="PS51257">
    <property type="entry name" value="PROKAR_LIPOPROTEIN"/>
    <property type="match status" value="1"/>
</dbReference>
<dbReference type="Pfam" id="PF04366">
    <property type="entry name" value="Ysc84"/>
    <property type="match status" value="1"/>
</dbReference>
<dbReference type="EMBL" id="CP015519">
    <property type="protein sequence ID" value="APG28611.1"/>
    <property type="molecule type" value="Genomic_DNA"/>
</dbReference>
<protein>
    <recommendedName>
        <fullName evidence="2">Ysc84 actin-binding domain-containing protein</fullName>
    </recommendedName>
</protein>
<dbReference type="STRING" id="1842532.A7E78_12605"/>